<name>A0AAW1W611_RUBAR</name>
<proteinExistence type="predicted"/>
<organism evidence="1 2">
    <name type="scientific">Rubus argutus</name>
    <name type="common">Southern blackberry</name>
    <dbReference type="NCBI Taxonomy" id="59490"/>
    <lineage>
        <taxon>Eukaryota</taxon>
        <taxon>Viridiplantae</taxon>
        <taxon>Streptophyta</taxon>
        <taxon>Embryophyta</taxon>
        <taxon>Tracheophyta</taxon>
        <taxon>Spermatophyta</taxon>
        <taxon>Magnoliopsida</taxon>
        <taxon>eudicotyledons</taxon>
        <taxon>Gunneridae</taxon>
        <taxon>Pentapetalae</taxon>
        <taxon>rosids</taxon>
        <taxon>fabids</taxon>
        <taxon>Rosales</taxon>
        <taxon>Rosaceae</taxon>
        <taxon>Rosoideae</taxon>
        <taxon>Rosoideae incertae sedis</taxon>
        <taxon>Rubus</taxon>
    </lineage>
</organism>
<gene>
    <name evidence="1" type="ORF">M0R45_028476</name>
</gene>
<evidence type="ECO:0000313" key="1">
    <source>
        <dbReference type="EMBL" id="KAK9919902.1"/>
    </source>
</evidence>
<dbReference type="EMBL" id="JBEDUW010000006">
    <property type="protein sequence ID" value="KAK9919902.1"/>
    <property type="molecule type" value="Genomic_DNA"/>
</dbReference>
<evidence type="ECO:0008006" key="3">
    <source>
        <dbReference type="Google" id="ProtNLM"/>
    </source>
</evidence>
<protein>
    <recommendedName>
        <fullName evidence="3">MHC class I antigen</fullName>
    </recommendedName>
</protein>
<dbReference type="Proteomes" id="UP001457282">
    <property type="component" value="Unassembled WGS sequence"/>
</dbReference>
<keyword evidence="2" id="KW-1185">Reference proteome</keyword>
<sequence length="98" mass="10976">MLRTLSNKFFFCLHFLDQPVRGKHGGAAGGAWAPARAEQGTAWLGAAEVMQEVDTQQRRCRDWARHGLGEPAVQRRHNGDGDPGVVEWVAGLKLWQRR</sequence>
<comment type="caution">
    <text evidence="1">The sequence shown here is derived from an EMBL/GenBank/DDBJ whole genome shotgun (WGS) entry which is preliminary data.</text>
</comment>
<reference evidence="1 2" key="1">
    <citation type="journal article" date="2023" name="G3 (Bethesda)">
        <title>A chromosome-length genome assembly and annotation of blackberry (Rubus argutus, cv. 'Hillquist').</title>
        <authorList>
            <person name="Bruna T."/>
            <person name="Aryal R."/>
            <person name="Dudchenko O."/>
            <person name="Sargent D.J."/>
            <person name="Mead D."/>
            <person name="Buti M."/>
            <person name="Cavallini A."/>
            <person name="Hytonen T."/>
            <person name="Andres J."/>
            <person name="Pham M."/>
            <person name="Weisz D."/>
            <person name="Mascagni F."/>
            <person name="Usai G."/>
            <person name="Natali L."/>
            <person name="Bassil N."/>
            <person name="Fernandez G.E."/>
            <person name="Lomsadze A."/>
            <person name="Armour M."/>
            <person name="Olukolu B."/>
            <person name="Poorten T."/>
            <person name="Britton C."/>
            <person name="Davik J."/>
            <person name="Ashrafi H."/>
            <person name="Aiden E.L."/>
            <person name="Borodovsky M."/>
            <person name="Worthington M."/>
        </authorList>
    </citation>
    <scope>NUCLEOTIDE SEQUENCE [LARGE SCALE GENOMIC DNA]</scope>
    <source>
        <strain evidence="1">PI 553951</strain>
    </source>
</reference>
<dbReference type="AlphaFoldDB" id="A0AAW1W611"/>
<accession>A0AAW1W611</accession>
<evidence type="ECO:0000313" key="2">
    <source>
        <dbReference type="Proteomes" id="UP001457282"/>
    </source>
</evidence>